<dbReference type="Pfam" id="PF13424">
    <property type="entry name" value="TPR_12"/>
    <property type="match status" value="1"/>
</dbReference>
<evidence type="ECO:0000256" key="11">
    <source>
        <dbReference type="ARBA" id="ARBA00022824"/>
    </source>
</evidence>
<evidence type="ECO:0000256" key="14">
    <source>
        <dbReference type="ARBA" id="ARBA00045085"/>
    </source>
</evidence>
<evidence type="ECO:0000256" key="17">
    <source>
        <dbReference type="SAM" id="Phobius"/>
    </source>
</evidence>
<dbReference type="SUPFAM" id="SSF48452">
    <property type="entry name" value="TPR-like"/>
    <property type="match status" value="2"/>
</dbReference>
<protein>
    <recommendedName>
        <fullName evidence="6">dolichyl-phosphate-mannose--protein mannosyltransferase</fullName>
        <ecNumber evidence="6">2.4.1.109</ecNumber>
    </recommendedName>
</protein>
<feature type="transmembrane region" description="Helical" evidence="17">
    <location>
        <begin position="150"/>
        <end position="169"/>
    </location>
</feature>
<keyword evidence="7" id="KW-0808">Transferase</keyword>
<comment type="subcellular location">
    <subcellularLocation>
        <location evidence="3">Endoplasmic reticulum</location>
    </subcellularLocation>
    <subcellularLocation>
        <location evidence="2">Membrane</location>
        <topology evidence="2">Multi-pass membrane protein</topology>
    </subcellularLocation>
</comment>
<dbReference type="InterPro" id="IPR013618">
    <property type="entry name" value="TMTC_DUF1736"/>
</dbReference>
<proteinExistence type="inferred from homology"/>
<comment type="similarity">
    <text evidence="5">Belongs to the TMTC family.</text>
</comment>
<dbReference type="PROSITE" id="PS50005">
    <property type="entry name" value="TPR"/>
    <property type="match status" value="6"/>
</dbReference>
<evidence type="ECO:0000256" key="16">
    <source>
        <dbReference type="PROSITE-ProRule" id="PRU00339"/>
    </source>
</evidence>
<dbReference type="PANTHER" id="PTHR44395:SF1">
    <property type="entry name" value="PROTEIN O-MANNOSYL-TRANSFERASE TMTC3"/>
    <property type="match status" value="1"/>
</dbReference>
<feature type="transmembrane region" description="Helical" evidence="17">
    <location>
        <begin position="125"/>
        <end position="143"/>
    </location>
</feature>
<dbReference type="Gene3D" id="1.25.40.10">
    <property type="entry name" value="Tetratricopeptide repeat domain"/>
    <property type="match status" value="3"/>
</dbReference>
<dbReference type="SMART" id="SM00028">
    <property type="entry name" value="TPR"/>
    <property type="match status" value="7"/>
</dbReference>
<dbReference type="Pfam" id="PF08409">
    <property type="entry name" value="TMTC_DUF1736"/>
    <property type="match status" value="1"/>
</dbReference>
<comment type="caution">
    <text evidence="19">The sequence shown here is derived from an EMBL/GenBank/DDBJ whole genome shotgun (WGS) entry which is preliminary data.</text>
</comment>
<keyword evidence="10 16" id="KW-0802">TPR repeat</keyword>
<keyword evidence="8 17" id="KW-0812">Transmembrane</keyword>
<dbReference type="GO" id="GO:0004169">
    <property type="term" value="F:dolichyl-phosphate-mannose-protein mannosyltransferase activity"/>
    <property type="evidence" value="ECO:0007669"/>
    <property type="project" value="UniProtKB-EC"/>
</dbReference>
<evidence type="ECO:0000256" key="15">
    <source>
        <dbReference type="ARBA" id="ARBA00045102"/>
    </source>
</evidence>
<reference evidence="19 20" key="1">
    <citation type="submission" date="2024-04" db="EMBL/GenBank/DDBJ databases">
        <authorList>
            <person name="Rising A."/>
            <person name="Reimegard J."/>
            <person name="Sonavane S."/>
            <person name="Akerstrom W."/>
            <person name="Nylinder S."/>
            <person name="Hedman E."/>
            <person name="Kallberg Y."/>
        </authorList>
    </citation>
    <scope>NUCLEOTIDE SEQUENCE [LARGE SCALE GENOMIC DNA]</scope>
</reference>
<evidence type="ECO:0000313" key="19">
    <source>
        <dbReference type="EMBL" id="CAL1264180.1"/>
    </source>
</evidence>
<feature type="transmembrane region" description="Helical" evidence="17">
    <location>
        <begin position="268"/>
        <end position="286"/>
    </location>
</feature>
<dbReference type="EMBL" id="CAXIEN010000011">
    <property type="protein sequence ID" value="CAL1264180.1"/>
    <property type="molecule type" value="Genomic_DNA"/>
</dbReference>
<dbReference type="GO" id="GO:0016020">
    <property type="term" value="C:membrane"/>
    <property type="evidence" value="ECO:0007669"/>
    <property type="project" value="UniProtKB-SubCell"/>
</dbReference>
<name>A0AAV1YZ05_9ARAC</name>
<keyword evidence="9" id="KW-0677">Repeat</keyword>
<evidence type="ECO:0000256" key="7">
    <source>
        <dbReference type="ARBA" id="ARBA00022679"/>
    </source>
</evidence>
<evidence type="ECO:0000256" key="3">
    <source>
        <dbReference type="ARBA" id="ARBA00004240"/>
    </source>
</evidence>
<comment type="catalytic activity">
    <reaction evidence="14">
        <text>a di-trans,poly-cis-dolichyl beta-D-mannosyl phosphate + L-threonyl-[protein] = 3-O-(alpha-D-mannosyl)-L-threonyl-[protein] + a di-trans,poly-cis-dolichyl phosphate + H(+)</text>
        <dbReference type="Rhea" id="RHEA:53396"/>
        <dbReference type="Rhea" id="RHEA-COMP:11060"/>
        <dbReference type="Rhea" id="RHEA-COMP:13547"/>
        <dbReference type="Rhea" id="RHEA-COMP:19498"/>
        <dbReference type="Rhea" id="RHEA-COMP:19501"/>
        <dbReference type="ChEBI" id="CHEBI:15378"/>
        <dbReference type="ChEBI" id="CHEBI:30013"/>
        <dbReference type="ChEBI" id="CHEBI:57683"/>
        <dbReference type="ChEBI" id="CHEBI:58211"/>
        <dbReference type="ChEBI" id="CHEBI:137323"/>
        <dbReference type="EC" id="2.4.1.109"/>
    </reaction>
</comment>
<accession>A0AAV1YZ05</accession>
<feature type="repeat" description="TPR" evidence="16">
    <location>
        <begin position="697"/>
        <end position="730"/>
    </location>
</feature>
<evidence type="ECO:0000256" key="13">
    <source>
        <dbReference type="ARBA" id="ARBA00023136"/>
    </source>
</evidence>
<dbReference type="InterPro" id="IPR011990">
    <property type="entry name" value="TPR-like_helical_dom_sf"/>
</dbReference>
<keyword evidence="13 17" id="KW-0472">Membrane</keyword>
<sequence>MRSMGVRIRSFGLQSKTETRLGNRGAFLNLLSRHIRRGGMKLFPLILISLVALCYRNSLTGDLVFDDLVAIRDNRDLRPQTPLANLFRNDFWGTPLAKEQSHKSYRPLTVLSFRLNYAVHQLEPFGYHVVNVLLHACVCILFYKLCLHFLAASSSLLSSALFAVHPIHTEAVSGIVGRAELLSAVAFLSALLYYINNRYRYKTNVWFDCGVTSSLAVLGLLCKEQALTVLAVCCIYEFFLPKNPSRVQSIRHLMLGRGIVSPWLRDKVLRIFLLTGAAAVVLYLRWKGMGQRMPVFSRFDNPAAVASSPKRQLTYNYLLAVNAGLLFFPCHLCCDWTMSTIPLIEGIVDLRNLATIVLYGGFIYILKSLNRLEEDIRMVVVMSLSLLVVPFLPASNLFFPVGFVVAERILYIPSMGFCMLVSQGCTMLYERRSKAIAVLGILLLLTVHTAKTIKRNNDWQTEFSLYSSALSVNQRNGKIFNNMGQVLENLDRYDEALHHYRKAFETEPEDVRSYLNMGRVLTNLRRYKEAEDIYRKAKTLFPEAGVEEEVHVTPSHLQLFLSLASLISQNESRLEEADALYREALTLRSDFTNAYLNRGDVLLKMNRSKEAETMYHRALEYDQKNPDLHFNLGIVLMDQGRNSEALEQFNKALDIEPDHEKSLELSAMLMQDSGAPDHRHLARLRLERIVDRGKETERVYINLGLVAVENRNFQSAEKWFRKALMKNPLSREALFNLALLLSEQLRGAEAIDFLEQLLQHYPGHINGLLLLADVNVNYLRNLDVAEECYRKVLHLDATNQKAHHNLCVVFFERQDYEKAEKCFVHILSMHPDVSYIQHHLEVVRSILKQGQNNVFRHLGGPQSVS</sequence>
<dbReference type="InterPro" id="IPR019734">
    <property type="entry name" value="TPR_rpt"/>
</dbReference>
<feature type="repeat" description="TPR" evidence="16">
    <location>
        <begin position="511"/>
        <end position="544"/>
    </location>
</feature>
<feature type="transmembrane region" description="Helical" evidence="17">
    <location>
        <begin position="317"/>
        <end position="338"/>
    </location>
</feature>
<keyword evidence="11" id="KW-0256">Endoplasmic reticulum</keyword>
<feature type="transmembrane region" description="Helical" evidence="17">
    <location>
        <begin position="215"/>
        <end position="239"/>
    </location>
</feature>
<evidence type="ECO:0000313" key="20">
    <source>
        <dbReference type="Proteomes" id="UP001497382"/>
    </source>
</evidence>
<feature type="transmembrane region" description="Helical" evidence="17">
    <location>
        <begin position="350"/>
        <end position="366"/>
    </location>
</feature>
<evidence type="ECO:0000256" key="6">
    <source>
        <dbReference type="ARBA" id="ARBA00012839"/>
    </source>
</evidence>
<dbReference type="EC" id="2.4.1.109" evidence="6"/>
<dbReference type="PANTHER" id="PTHR44395">
    <property type="match status" value="1"/>
</dbReference>
<evidence type="ECO:0000256" key="4">
    <source>
        <dbReference type="ARBA" id="ARBA00004922"/>
    </source>
</evidence>
<organism evidence="19 20">
    <name type="scientific">Larinioides sclopetarius</name>
    <dbReference type="NCBI Taxonomy" id="280406"/>
    <lineage>
        <taxon>Eukaryota</taxon>
        <taxon>Metazoa</taxon>
        <taxon>Ecdysozoa</taxon>
        <taxon>Arthropoda</taxon>
        <taxon>Chelicerata</taxon>
        <taxon>Arachnida</taxon>
        <taxon>Araneae</taxon>
        <taxon>Araneomorphae</taxon>
        <taxon>Entelegynae</taxon>
        <taxon>Araneoidea</taxon>
        <taxon>Araneidae</taxon>
        <taxon>Larinioides</taxon>
    </lineage>
</organism>
<evidence type="ECO:0000256" key="9">
    <source>
        <dbReference type="ARBA" id="ARBA00022737"/>
    </source>
</evidence>
<evidence type="ECO:0000256" key="10">
    <source>
        <dbReference type="ARBA" id="ARBA00022803"/>
    </source>
</evidence>
<evidence type="ECO:0000256" key="5">
    <source>
        <dbReference type="ARBA" id="ARBA00007882"/>
    </source>
</evidence>
<dbReference type="GO" id="GO:0005783">
    <property type="term" value="C:endoplasmic reticulum"/>
    <property type="evidence" value="ECO:0007669"/>
    <property type="project" value="UniProtKB-SubCell"/>
</dbReference>
<comment type="function">
    <text evidence="1">Transfers mannosyl residues to the hydroxyl group of serine or threonine residues.</text>
</comment>
<keyword evidence="12 17" id="KW-1133">Transmembrane helix</keyword>
<comment type="pathway">
    <text evidence="4">Protein modification; protein glycosylation.</text>
</comment>
<dbReference type="FunFam" id="1.25.40.10:FF:000239">
    <property type="entry name" value="Transmembrane and TPR repeat-containing protein 3"/>
    <property type="match status" value="1"/>
</dbReference>
<feature type="transmembrane region" description="Helical" evidence="17">
    <location>
        <begin position="378"/>
        <end position="403"/>
    </location>
</feature>
<dbReference type="Pfam" id="PF13432">
    <property type="entry name" value="TPR_16"/>
    <property type="match status" value="2"/>
</dbReference>
<dbReference type="Proteomes" id="UP001497382">
    <property type="component" value="Unassembled WGS sequence"/>
</dbReference>
<feature type="repeat" description="TPR" evidence="16">
    <location>
        <begin position="800"/>
        <end position="833"/>
    </location>
</feature>
<evidence type="ECO:0000256" key="2">
    <source>
        <dbReference type="ARBA" id="ARBA00004141"/>
    </source>
</evidence>
<dbReference type="PROSITE" id="PS50293">
    <property type="entry name" value="TPR_REGION"/>
    <property type="match status" value="2"/>
</dbReference>
<keyword evidence="20" id="KW-1185">Reference proteome</keyword>
<evidence type="ECO:0000259" key="18">
    <source>
        <dbReference type="Pfam" id="PF08409"/>
    </source>
</evidence>
<feature type="transmembrane region" description="Helical" evidence="17">
    <location>
        <begin position="42"/>
        <end position="59"/>
    </location>
</feature>
<feature type="transmembrane region" description="Helical" evidence="17">
    <location>
        <begin position="175"/>
        <end position="195"/>
    </location>
</feature>
<evidence type="ECO:0000256" key="12">
    <source>
        <dbReference type="ARBA" id="ARBA00022989"/>
    </source>
</evidence>
<comment type="catalytic activity">
    <reaction evidence="15">
        <text>a di-trans,poly-cis-dolichyl beta-D-mannosyl phosphate + L-seryl-[protein] = 3-O-(alpha-D-mannosyl)-L-seryl-[protein] + a di-trans,poly-cis-dolichyl phosphate + H(+)</text>
        <dbReference type="Rhea" id="RHEA:17377"/>
        <dbReference type="Rhea" id="RHEA-COMP:9863"/>
        <dbReference type="Rhea" id="RHEA-COMP:13546"/>
        <dbReference type="Rhea" id="RHEA-COMP:19498"/>
        <dbReference type="Rhea" id="RHEA-COMP:19501"/>
        <dbReference type="ChEBI" id="CHEBI:15378"/>
        <dbReference type="ChEBI" id="CHEBI:29999"/>
        <dbReference type="ChEBI" id="CHEBI:57683"/>
        <dbReference type="ChEBI" id="CHEBI:58211"/>
        <dbReference type="ChEBI" id="CHEBI:137321"/>
        <dbReference type="EC" id="2.4.1.109"/>
    </reaction>
</comment>
<dbReference type="AlphaFoldDB" id="A0AAV1YZ05"/>
<feature type="repeat" description="TPR" evidence="16">
    <location>
        <begin position="626"/>
        <end position="659"/>
    </location>
</feature>
<feature type="repeat" description="TPR" evidence="16">
    <location>
        <begin position="592"/>
        <end position="625"/>
    </location>
</feature>
<gene>
    <name evidence="19" type="ORF">LARSCL_LOCUS1875</name>
</gene>
<feature type="repeat" description="TPR" evidence="16">
    <location>
        <begin position="477"/>
        <end position="510"/>
    </location>
</feature>
<feature type="domain" description="DUF1736" evidence="18">
    <location>
        <begin position="291"/>
        <end position="362"/>
    </location>
</feature>
<evidence type="ECO:0000256" key="1">
    <source>
        <dbReference type="ARBA" id="ARBA00003582"/>
    </source>
</evidence>
<evidence type="ECO:0000256" key="8">
    <source>
        <dbReference type="ARBA" id="ARBA00022692"/>
    </source>
</evidence>